<organism evidence="1 2">
    <name type="scientific">Vibrio tapetis subsp. tapetis</name>
    <dbReference type="NCBI Taxonomy" id="1671868"/>
    <lineage>
        <taxon>Bacteria</taxon>
        <taxon>Pseudomonadati</taxon>
        <taxon>Pseudomonadota</taxon>
        <taxon>Gammaproteobacteria</taxon>
        <taxon>Vibrionales</taxon>
        <taxon>Vibrionaceae</taxon>
        <taxon>Vibrio</taxon>
    </lineage>
</organism>
<name>A0A2N8ZK80_9VIBR</name>
<reference evidence="1 2" key="1">
    <citation type="submission" date="2017-10" db="EMBL/GenBank/DDBJ databases">
        <authorList>
            <person name="Banno H."/>
            <person name="Chua N.-H."/>
        </authorList>
    </citation>
    <scope>NUCLEOTIDE SEQUENCE [LARGE SCALE GENOMIC DNA]</scope>
    <source>
        <strain evidence="1">Vibrio tapetis CECT4600</strain>
    </source>
</reference>
<proteinExistence type="predicted"/>
<accession>A0A2N8ZK80</accession>
<dbReference type="KEGG" id="vta:B0709"/>
<evidence type="ECO:0000313" key="1">
    <source>
        <dbReference type="EMBL" id="SON52320.1"/>
    </source>
</evidence>
<dbReference type="EMBL" id="LT960612">
    <property type="protein sequence ID" value="SON52320.1"/>
    <property type="molecule type" value="Genomic_DNA"/>
</dbReference>
<dbReference type="Proteomes" id="UP000235828">
    <property type="component" value="Chromosome B"/>
</dbReference>
<evidence type="ECO:0000313" key="2">
    <source>
        <dbReference type="Proteomes" id="UP000235828"/>
    </source>
</evidence>
<sequence>MLVNIVRAKVIRPNGGQNEYQARSDKHQAGKDKFIYFHHNIRAANAALKLVV</sequence>
<gene>
    <name evidence="1" type="ORF">VTAP4600_B0709</name>
</gene>
<keyword evidence="2" id="KW-1185">Reference proteome</keyword>
<dbReference type="AlphaFoldDB" id="A0A2N8ZK80"/>
<protein>
    <submittedName>
        <fullName evidence="1">Uncharacterized protein</fullName>
    </submittedName>
</protein>